<feature type="transmembrane region" description="Helical" evidence="13">
    <location>
        <begin position="203"/>
        <end position="224"/>
    </location>
</feature>
<evidence type="ECO:0000256" key="2">
    <source>
        <dbReference type="ARBA" id="ARBA00004651"/>
    </source>
</evidence>
<dbReference type="GO" id="GO:0005886">
    <property type="term" value="C:plasma membrane"/>
    <property type="evidence" value="ECO:0007669"/>
    <property type="project" value="UniProtKB-SubCell"/>
</dbReference>
<evidence type="ECO:0000256" key="12">
    <source>
        <dbReference type="ARBA" id="ARBA00023285"/>
    </source>
</evidence>
<dbReference type="RefSeq" id="WP_184433976.1">
    <property type="nucleotide sequence ID" value="NZ_JACIGI010000011.1"/>
</dbReference>
<evidence type="ECO:0000256" key="9">
    <source>
        <dbReference type="ARBA" id="ARBA00023065"/>
    </source>
</evidence>
<protein>
    <recommendedName>
        <fullName evidence="13">Nickel/cobalt efflux system</fullName>
    </recommendedName>
</protein>
<dbReference type="GO" id="GO:0015099">
    <property type="term" value="F:nickel cation transmembrane transporter activity"/>
    <property type="evidence" value="ECO:0007669"/>
    <property type="project" value="UniProtKB-UniRule"/>
</dbReference>
<evidence type="ECO:0000256" key="4">
    <source>
        <dbReference type="ARBA" id="ARBA00022448"/>
    </source>
</evidence>
<evidence type="ECO:0000313" key="16">
    <source>
        <dbReference type="Proteomes" id="UP000555728"/>
    </source>
</evidence>
<keyword evidence="16" id="KW-1185">Reference proteome</keyword>
<evidence type="ECO:0000256" key="13">
    <source>
        <dbReference type="RuleBase" id="RU362101"/>
    </source>
</evidence>
<reference evidence="15 16" key="1">
    <citation type="submission" date="2020-08" db="EMBL/GenBank/DDBJ databases">
        <title>Genome sequencing of Purple Non-Sulfur Bacteria from various extreme environments.</title>
        <authorList>
            <person name="Mayer M."/>
        </authorList>
    </citation>
    <scope>NUCLEOTIDE SEQUENCE [LARGE SCALE GENOMIC DNA]</scope>
    <source>
        <strain evidence="15 16">JA135</strain>
    </source>
</reference>
<feature type="compositionally biased region" description="Basic and acidic residues" evidence="14">
    <location>
        <begin position="147"/>
        <end position="156"/>
    </location>
</feature>
<sequence>MDLTTAIAEGSGQPVLLAATALALGALHGLEPGHSKTMMAAFIIAVRGTVGQAVLLGLSAAVSHTLIVWILALLALRFGEEMIGEALEPWFLMASGVIVLVIAAWMVWQARRAIHRRTSAAAAAPAPGPAVAGVPAPAQGHPALHGHTHDHPHDHTQAPLDGPGHPLPREGSYEDAHAAAHAREIEARIGTAGPGRTTHTQTVLFGLTGGLIPCSAAITVLILCLHLDRFWLGVGLVGAFSGGLAVTLVLAGVVAALGVRTVSRRTRRLDRLLARAPYVSAGLIAVVGVAMIGVGWTHLPTAPAG</sequence>
<dbReference type="GO" id="GO:0046583">
    <property type="term" value="F:monoatomic cation efflux transmembrane transporter activity"/>
    <property type="evidence" value="ECO:0007669"/>
    <property type="project" value="TreeGrafter"/>
</dbReference>
<comment type="caution">
    <text evidence="15">The sequence shown here is derived from an EMBL/GenBank/DDBJ whole genome shotgun (WGS) entry which is preliminary data.</text>
</comment>
<keyword evidence="8 13" id="KW-1133">Transmembrane helix</keyword>
<evidence type="ECO:0000256" key="1">
    <source>
        <dbReference type="ARBA" id="ARBA00002510"/>
    </source>
</evidence>
<evidence type="ECO:0000256" key="7">
    <source>
        <dbReference type="ARBA" id="ARBA00022692"/>
    </source>
</evidence>
<dbReference type="EMBL" id="JACIGI010000011">
    <property type="protein sequence ID" value="MBB4285919.1"/>
    <property type="molecule type" value="Genomic_DNA"/>
</dbReference>
<comment type="similarity">
    <text evidence="13">Belongs to the NiCoT transporter (TC 2.A.52) family.</text>
</comment>
<comment type="function">
    <text evidence="1">Efflux system for nickel and cobalt.</text>
</comment>
<feature type="transmembrane region" description="Helical" evidence="13">
    <location>
        <begin position="278"/>
        <end position="299"/>
    </location>
</feature>
<keyword evidence="10" id="KW-0921">Nickel transport</keyword>
<dbReference type="GO" id="GO:0010045">
    <property type="term" value="P:response to nickel cation"/>
    <property type="evidence" value="ECO:0007669"/>
    <property type="project" value="TreeGrafter"/>
</dbReference>
<feature type="transmembrane region" description="Helical" evidence="13">
    <location>
        <begin position="50"/>
        <end position="78"/>
    </location>
</feature>
<feature type="transmembrane region" description="Helical" evidence="13">
    <location>
        <begin position="230"/>
        <end position="257"/>
    </location>
</feature>
<dbReference type="Proteomes" id="UP000555728">
    <property type="component" value="Unassembled WGS sequence"/>
</dbReference>
<feature type="compositionally biased region" description="Low complexity" evidence="14">
    <location>
        <begin position="125"/>
        <end position="143"/>
    </location>
</feature>
<keyword evidence="5" id="KW-1003">Cell membrane</keyword>
<keyword evidence="4 13" id="KW-0813">Transport</keyword>
<evidence type="ECO:0000256" key="5">
    <source>
        <dbReference type="ARBA" id="ARBA00022475"/>
    </source>
</evidence>
<keyword evidence="12" id="KW-0170">Cobalt</keyword>
<keyword evidence="7 13" id="KW-0812">Transmembrane</keyword>
<dbReference type="GO" id="GO:0006824">
    <property type="term" value="P:cobalt ion transport"/>
    <property type="evidence" value="ECO:0007669"/>
    <property type="project" value="UniProtKB-KW"/>
</dbReference>
<keyword evidence="11 13" id="KW-0472">Membrane</keyword>
<keyword evidence="6" id="KW-0533">Nickel</keyword>
<evidence type="ECO:0000256" key="6">
    <source>
        <dbReference type="ARBA" id="ARBA00022596"/>
    </source>
</evidence>
<dbReference type="InterPro" id="IPR011541">
    <property type="entry name" value="Ni/Co_transpt_high_affinity"/>
</dbReference>
<gene>
    <name evidence="15" type="ORF">GGD88_001642</name>
</gene>
<keyword evidence="3" id="KW-0171">Cobalt transport</keyword>
<evidence type="ECO:0000313" key="15">
    <source>
        <dbReference type="EMBL" id="MBB4285919.1"/>
    </source>
</evidence>
<dbReference type="GO" id="GO:0032025">
    <property type="term" value="P:response to cobalt ion"/>
    <property type="evidence" value="ECO:0007669"/>
    <property type="project" value="TreeGrafter"/>
</dbReference>
<organism evidence="15 16">
    <name type="scientific">Roseospira goensis</name>
    <dbReference type="NCBI Taxonomy" id="391922"/>
    <lineage>
        <taxon>Bacteria</taxon>
        <taxon>Pseudomonadati</taxon>
        <taxon>Pseudomonadota</taxon>
        <taxon>Alphaproteobacteria</taxon>
        <taxon>Rhodospirillales</taxon>
        <taxon>Rhodospirillaceae</taxon>
        <taxon>Roseospira</taxon>
    </lineage>
</organism>
<proteinExistence type="inferred from homology"/>
<evidence type="ECO:0000256" key="8">
    <source>
        <dbReference type="ARBA" id="ARBA00022989"/>
    </source>
</evidence>
<dbReference type="NCBIfam" id="NF007454">
    <property type="entry name" value="PRK10019.1"/>
    <property type="match status" value="1"/>
</dbReference>
<dbReference type="AlphaFoldDB" id="A0A7W6RZ49"/>
<evidence type="ECO:0000256" key="10">
    <source>
        <dbReference type="ARBA" id="ARBA00023112"/>
    </source>
</evidence>
<accession>A0A7W6RZ49</accession>
<dbReference type="Pfam" id="PF03824">
    <property type="entry name" value="NicO"/>
    <property type="match status" value="1"/>
</dbReference>
<evidence type="ECO:0000256" key="11">
    <source>
        <dbReference type="ARBA" id="ARBA00023136"/>
    </source>
</evidence>
<feature type="transmembrane region" description="Helical" evidence="13">
    <location>
        <begin position="90"/>
        <end position="108"/>
    </location>
</feature>
<dbReference type="InterPro" id="IPR051224">
    <property type="entry name" value="NiCoT_RcnA"/>
</dbReference>
<feature type="transmembrane region" description="Helical" evidence="13">
    <location>
        <begin position="12"/>
        <end position="30"/>
    </location>
</feature>
<dbReference type="PANTHER" id="PTHR40659">
    <property type="entry name" value="NICKEL/COBALT EFFLUX SYSTEM RCNA"/>
    <property type="match status" value="1"/>
</dbReference>
<keyword evidence="9" id="KW-0406">Ion transport</keyword>
<comment type="subcellular location">
    <subcellularLocation>
        <location evidence="2 13">Cell membrane</location>
        <topology evidence="2 13">Multi-pass membrane protein</topology>
    </subcellularLocation>
</comment>
<evidence type="ECO:0000256" key="14">
    <source>
        <dbReference type="SAM" id="MobiDB-lite"/>
    </source>
</evidence>
<dbReference type="PANTHER" id="PTHR40659:SF1">
    <property type="entry name" value="NICKEL_COBALT EFFLUX SYSTEM RCNA"/>
    <property type="match status" value="1"/>
</dbReference>
<name>A0A7W6RZ49_9PROT</name>
<feature type="region of interest" description="Disordered" evidence="14">
    <location>
        <begin position="125"/>
        <end position="165"/>
    </location>
</feature>
<evidence type="ECO:0000256" key="3">
    <source>
        <dbReference type="ARBA" id="ARBA00022426"/>
    </source>
</evidence>